<keyword evidence="3" id="KW-1185">Reference proteome</keyword>
<dbReference type="AlphaFoldDB" id="A0A9P6ALZ8"/>
<dbReference type="Proteomes" id="UP000886523">
    <property type="component" value="Unassembled WGS sequence"/>
</dbReference>
<reference evidence="2" key="1">
    <citation type="journal article" date="2020" name="Nat. Commun.">
        <title>Large-scale genome sequencing of mycorrhizal fungi provides insights into the early evolution of symbiotic traits.</title>
        <authorList>
            <person name="Miyauchi S."/>
            <person name="Kiss E."/>
            <person name="Kuo A."/>
            <person name="Drula E."/>
            <person name="Kohler A."/>
            <person name="Sanchez-Garcia M."/>
            <person name="Morin E."/>
            <person name="Andreopoulos B."/>
            <person name="Barry K.W."/>
            <person name="Bonito G."/>
            <person name="Buee M."/>
            <person name="Carver A."/>
            <person name="Chen C."/>
            <person name="Cichocki N."/>
            <person name="Clum A."/>
            <person name="Culley D."/>
            <person name="Crous P.W."/>
            <person name="Fauchery L."/>
            <person name="Girlanda M."/>
            <person name="Hayes R.D."/>
            <person name="Keri Z."/>
            <person name="LaButti K."/>
            <person name="Lipzen A."/>
            <person name="Lombard V."/>
            <person name="Magnuson J."/>
            <person name="Maillard F."/>
            <person name="Murat C."/>
            <person name="Nolan M."/>
            <person name="Ohm R.A."/>
            <person name="Pangilinan J."/>
            <person name="Pereira M.F."/>
            <person name="Perotto S."/>
            <person name="Peter M."/>
            <person name="Pfister S."/>
            <person name="Riley R."/>
            <person name="Sitrit Y."/>
            <person name="Stielow J.B."/>
            <person name="Szollosi G."/>
            <person name="Zifcakova L."/>
            <person name="Stursova M."/>
            <person name="Spatafora J.W."/>
            <person name="Tedersoo L."/>
            <person name="Vaario L.M."/>
            <person name="Yamada A."/>
            <person name="Yan M."/>
            <person name="Wang P."/>
            <person name="Xu J."/>
            <person name="Bruns T."/>
            <person name="Baldrian P."/>
            <person name="Vilgalys R."/>
            <person name="Dunand C."/>
            <person name="Henrissat B."/>
            <person name="Grigoriev I.V."/>
            <person name="Hibbett D."/>
            <person name="Nagy L.G."/>
            <person name="Martin F.M."/>
        </authorList>
    </citation>
    <scope>NUCLEOTIDE SEQUENCE</scope>
    <source>
        <strain evidence="2">UP504</strain>
    </source>
</reference>
<feature type="region of interest" description="Disordered" evidence="1">
    <location>
        <begin position="177"/>
        <end position="224"/>
    </location>
</feature>
<gene>
    <name evidence="2" type="ORF">BS47DRAFT_240466</name>
</gene>
<proteinExistence type="predicted"/>
<comment type="caution">
    <text evidence="2">The sequence shown here is derived from an EMBL/GenBank/DDBJ whole genome shotgun (WGS) entry which is preliminary data.</text>
</comment>
<sequence>MLPRQELVRTGDNRSPRRPGGSLSTPKPPSVSRQTTAAPSEVASRSLAPLATDEWSVSGDVSHDQGDTRPSSVPPPTTNGHTGEGSASALSPVVAPPPSQQVAITRPEDFELEEAEAAEKEHDPTQTSMASLVRDLPIGRSTSTRLEKIKKLRESRARDRVLRSKLKEIDKRISLGLPKEGIEGQDPADQVPPIPPIEQDSREDGIDGANQETGASSTDTTVNDDDWLSSLKDSAFVPQSVLMTRGILSPMTYTWKLTVTPPFTRRTMNTSPNVRRIASSTQ</sequence>
<name>A0A9P6ALZ8_9AGAM</name>
<accession>A0A9P6ALZ8</accession>
<evidence type="ECO:0000313" key="2">
    <source>
        <dbReference type="EMBL" id="KAF9508258.1"/>
    </source>
</evidence>
<organism evidence="2 3">
    <name type="scientific">Hydnum rufescens UP504</name>
    <dbReference type="NCBI Taxonomy" id="1448309"/>
    <lineage>
        <taxon>Eukaryota</taxon>
        <taxon>Fungi</taxon>
        <taxon>Dikarya</taxon>
        <taxon>Basidiomycota</taxon>
        <taxon>Agaricomycotina</taxon>
        <taxon>Agaricomycetes</taxon>
        <taxon>Cantharellales</taxon>
        <taxon>Hydnaceae</taxon>
        <taxon>Hydnum</taxon>
    </lineage>
</organism>
<feature type="region of interest" description="Disordered" evidence="1">
    <location>
        <begin position="1"/>
        <end position="158"/>
    </location>
</feature>
<evidence type="ECO:0000256" key="1">
    <source>
        <dbReference type="SAM" id="MobiDB-lite"/>
    </source>
</evidence>
<evidence type="ECO:0000313" key="3">
    <source>
        <dbReference type="Proteomes" id="UP000886523"/>
    </source>
</evidence>
<dbReference type="EMBL" id="MU129062">
    <property type="protein sequence ID" value="KAF9508258.1"/>
    <property type="molecule type" value="Genomic_DNA"/>
</dbReference>
<protein>
    <submittedName>
        <fullName evidence="2">Uncharacterized protein</fullName>
    </submittedName>
</protein>
<feature type="compositionally biased region" description="Basic and acidic residues" evidence="1">
    <location>
        <begin position="1"/>
        <end position="15"/>
    </location>
</feature>
<feature type="compositionally biased region" description="Basic and acidic residues" evidence="1">
    <location>
        <begin position="145"/>
        <end position="158"/>
    </location>
</feature>
<feature type="compositionally biased region" description="Polar residues" evidence="1">
    <location>
        <begin position="210"/>
        <end position="221"/>
    </location>
</feature>